<dbReference type="Gene3D" id="3.80.10.10">
    <property type="entry name" value="Ribonuclease Inhibitor"/>
    <property type="match status" value="1"/>
</dbReference>
<dbReference type="Proteomes" id="UP000306509">
    <property type="component" value="Unassembled WGS sequence"/>
</dbReference>
<dbReference type="AlphaFoldDB" id="A0A4U8QCE6"/>
<evidence type="ECO:0000313" key="2">
    <source>
        <dbReference type="Proteomes" id="UP000306509"/>
    </source>
</evidence>
<organism evidence="1 2">
    <name type="scientific">Robinsoniella peoriensis</name>
    <dbReference type="NCBI Taxonomy" id="180332"/>
    <lineage>
        <taxon>Bacteria</taxon>
        <taxon>Bacillati</taxon>
        <taxon>Bacillota</taxon>
        <taxon>Clostridia</taxon>
        <taxon>Lachnospirales</taxon>
        <taxon>Lachnospiraceae</taxon>
        <taxon>Robinsoniella</taxon>
    </lineage>
</organism>
<dbReference type="EMBL" id="QGQD01000023">
    <property type="protein sequence ID" value="TLD01983.1"/>
    <property type="molecule type" value="Genomic_DNA"/>
</dbReference>
<protein>
    <recommendedName>
        <fullName evidence="3">Leucine-rich repeat domain-containing protein</fullName>
    </recommendedName>
</protein>
<dbReference type="PANTHER" id="PTHR45661:SF3">
    <property type="entry name" value="IG-LIKE DOMAIN-CONTAINING PROTEIN"/>
    <property type="match status" value="1"/>
</dbReference>
<comment type="caution">
    <text evidence="1">The sequence shown here is derived from an EMBL/GenBank/DDBJ whole genome shotgun (WGS) entry which is preliminary data.</text>
</comment>
<dbReference type="SUPFAM" id="SSF52058">
    <property type="entry name" value="L domain-like"/>
    <property type="match status" value="1"/>
</dbReference>
<name>A0A4U8QCE6_9FIRM</name>
<dbReference type="InterPro" id="IPR053139">
    <property type="entry name" value="Surface_bspA-like"/>
</dbReference>
<keyword evidence="2" id="KW-1185">Reference proteome</keyword>
<gene>
    <name evidence="1" type="ORF">DSM106044_01020</name>
</gene>
<dbReference type="InterPro" id="IPR026906">
    <property type="entry name" value="LRR_5"/>
</dbReference>
<sequence>MIKINAVGTVTYSQASKNKIDEAQAMYQKLSPDQRKLVTNYSLLTQALSRYNELERQYKGKEKQENTIITGKTYTTGTYRYKVTSLKNKTVTLTGVTKKTLTSIKVGKTVKIKGKTFKITAIGKSAFKGCTKAKKATVGKYVKTIGDNAFYQCKKLKSVHIESTELTKIGKKAFYKNSSLKSITIKSKKLKSAGSQAFTGIHKNAKMKVPSSCLKKYETKILKNKGQKKTVKIVI</sequence>
<proteinExistence type="predicted"/>
<reference evidence="1 2" key="1">
    <citation type="journal article" date="2019" name="Anaerobe">
        <title>Detection of Robinsoniella peoriensis in multiple bone samples of a trauma patient.</title>
        <authorList>
            <person name="Schrottner P."/>
            <person name="Hartwich K."/>
            <person name="Bunk B."/>
            <person name="Schober I."/>
            <person name="Helbig S."/>
            <person name="Rudolph W.W."/>
            <person name="Gunzer F."/>
        </authorList>
    </citation>
    <scope>NUCLEOTIDE SEQUENCE [LARGE SCALE GENOMIC DNA]</scope>
    <source>
        <strain evidence="1 2">DSM 106044</strain>
    </source>
</reference>
<evidence type="ECO:0000313" key="1">
    <source>
        <dbReference type="EMBL" id="TLD01983.1"/>
    </source>
</evidence>
<dbReference type="Pfam" id="PF13306">
    <property type="entry name" value="LRR_5"/>
    <property type="match status" value="1"/>
</dbReference>
<dbReference type="InterPro" id="IPR032675">
    <property type="entry name" value="LRR_dom_sf"/>
</dbReference>
<dbReference type="PANTHER" id="PTHR45661">
    <property type="entry name" value="SURFACE ANTIGEN"/>
    <property type="match status" value="1"/>
</dbReference>
<accession>A0A4U8QCE6</accession>
<dbReference type="STRING" id="180332.GCA_000797495_00349"/>
<evidence type="ECO:0008006" key="3">
    <source>
        <dbReference type="Google" id="ProtNLM"/>
    </source>
</evidence>